<proteinExistence type="predicted"/>
<dbReference type="AlphaFoldDB" id="A0AAD5JZY3"/>
<name>A0AAD5JZY3_9FUNG</name>
<feature type="non-terminal residue" evidence="1">
    <location>
        <position position="110"/>
    </location>
</feature>
<gene>
    <name evidence="1" type="ORF">BDA99DRAFT_404481</name>
</gene>
<evidence type="ECO:0000313" key="2">
    <source>
        <dbReference type="Proteomes" id="UP001209540"/>
    </source>
</evidence>
<reference evidence="1" key="2">
    <citation type="submission" date="2023-02" db="EMBL/GenBank/DDBJ databases">
        <authorList>
            <consortium name="DOE Joint Genome Institute"/>
            <person name="Mondo S.J."/>
            <person name="Chang Y."/>
            <person name="Wang Y."/>
            <person name="Ahrendt S."/>
            <person name="Andreopoulos W."/>
            <person name="Barry K."/>
            <person name="Beard J."/>
            <person name="Benny G.L."/>
            <person name="Blankenship S."/>
            <person name="Bonito G."/>
            <person name="Cuomo C."/>
            <person name="Desiro A."/>
            <person name="Gervers K.A."/>
            <person name="Hundley H."/>
            <person name="Kuo A."/>
            <person name="LaButti K."/>
            <person name="Lang B.F."/>
            <person name="Lipzen A."/>
            <person name="O'Donnell K."/>
            <person name="Pangilinan J."/>
            <person name="Reynolds N."/>
            <person name="Sandor L."/>
            <person name="Smith M.W."/>
            <person name="Tsang A."/>
            <person name="Grigoriev I.V."/>
            <person name="Stajich J.E."/>
            <person name="Spatafora J.W."/>
        </authorList>
    </citation>
    <scope>NUCLEOTIDE SEQUENCE</scope>
    <source>
        <strain evidence="1">RSA 2281</strain>
    </source>
</reference>
<dbReference type="Proteomes" id="UP001209540">
    <property type="component" value="Unassembled WGS sequence"/>
</dbReference>
<organism evidence="1 2">
    <name type="scientific">Phascolomyces articulosus</name>
    <dbReference type="NCBI Taxonomy" id="60185"/>
    <lineage>
        <taxon>Eukaryota</taxon>
        <taxon>Fungi</taxon>
        <taxon>Fungi incertae sedis</taxon>
        <taxon>Mucoromycota</taxon>
        <taxon>Mucoromycotina</taxon>
        <taxon>Mucoromycetes</taxon>
        <taxon>Mucorales</taxon>
        <taxon>Lichtheimiaceae</taxon>
        <taxon>Phascolomyces</taxon>
    </lineage>
</organism>
<protein>
    <submittedName>
        <fullName evidence="1">Uncharacterized protein</fullName>
    </submittedName>
</protein>
<keyword evidence="2" id="KW-1185">Reference proteome</keyword>
<sequence>VSKSELCGVSSDGGMFLNIKLYNKIDKRDVIAIDGGYTLFIKQFSELCIKKNKSLNDNNFFYPIRKEIGQDLNKQEKHFNDVFGSFHSIIENHDIDFPEYNNVNKKKRKK</sequence>
<feature type="non-terminal residue" evidence="1">
    <location>
        <position position="1"/>
    </location>
</feature>
<comment type="caution">
    <text evidence="1">The sequence shown here is derived from an EMBL/GenBank/DDBJ whole genome shotgun (WGS) entry which is preliminary data.</text>
</comment>
<evidence type="ECO:0000313" key="1">
    <source>
        <dbReference type="EMBL" id="KAI9248773.1"/>
    </source>
</evidence>
<dbReference type="EMBL" id="JAIXMP010000037">
    <property type="protein sequence ID" value="KAI9248773.1"/>
    <property type="molecule type" value="Genomic_DNA"/>
</dbReference>
<reference evidence="1" key="1">
    <citation type="journal article" date="2022" name="IScience">
        <title>Evolution of zygomycete secretomes and the origins of terrestrial fungal ecologies.</title>
        <authorList>
            <person name="Chang Y."/>
            <person name="Wang Y."/>
            <person name="Mondo S."/>
            <person name="Ahrendt S."/>
            <person name="Andreopoulos W."/>
            <person name="Barry K."/>
            <person name="Beard J."/>
            <person name="Benny G.L."/>
            <person name="Blankenship S."/>
            <person name="Bonito G."/>
            <person name="Cuomo C."/>
            <person name="Desiro A."/>
            <person name="Gervers K.A."/>
            <person name="Hundley H."/>
            <person name="Kuo A."/>
            <person name="LaButti K."/>
            <person name="Lang B.F."/>
            <person name="Lipzen A."/>
            <person name="O'Donnell K."/>
            <person name="Pangilinan J."/>
            <person name="Reynolds N."/>
            <person name="Sandor L."/>
            <person name="Smith M.E."/>
            <person name="Tsang A."/>
            <person name="Grigoriev I.V."/>
            <person name="Stajich J.E."/>
            <person name="Spatafora J.W."/>
        </authorList>
    </citation>
    <scope>NUCLEOTIDE SEQUENCE</scope>
    <source>
        <strain evidence="1">RSA 2281</strain>
    </source>
</reference>
<accession>A0AAD5JZY3</accession>